<keyword evidence="4" id="KW-1133">Transmembrane helix</keyword>
<evidence type="ECO:0000313" key="8">
    <source>
        <dbReference type="EMBL" id="ANC31891.1"/>
    </source>
</evidence>
<evidence type="ECO:0000256" key="1">
    <source>
        <dbReference type="ARBA" id="ARBA00004651"/>
    </source>
</evidence>
<dbReference type="KEGG" id="ido:I598_2351"/>
<dbReference type="PANTHER" id="PTHR36115:SF6">
    <property type="entry name" value="PROLINE-RICH ANTIGEN HOMOLOG"/>
    <property type="match status" value="1"/>
</dbReference>
<feature type="region of interest" description="Disordered" evidence="6">
    <location>
        <begin position="1"/>
        <end position="50"/>
    </location>
</feature>
<evidence type="ECO:0000256" key="3">
    <source>
        <dbReference type="ARBA" id="ARBA00022692"/>
    </source>
</evidence>
<evidence type="ECO:0000256" key="5">
    <source>
        <dbReference type="ARBA" id="ARBA00023136"/>
    </source>
</evidence>
<evidence type="ECO:0000256" key="4">
    <source>
        <dbReference type="ARBA" id="ARBA00022989"/>
    </source>
</evidence>
<gene>
    <name evidence="8" type="ORF">I598_2351</name>
</gene>
<proteinExistence type="predicted"/>
<feature type="compositionally biased region" description="Pro residues" evidence="6">
    <location>
        <begin position="21"/>
        <end position="33"/>
    </location>
</feature>
<dbReference type="EMBL" id="CP014209">
    <property type="protein sequence ID" value="ANC31891.1"/>
    <property type="molecule type" value="Genomic_DNA"/>
</dbReference>
<evidence type="ECO:0000313" key="9">
    <source>
        <dbReference type="Proteomes" id="UP000076794"/>
    </source>
</evidence>
<dbReference type="Pfam" id="PF06271">
    <property type="entry name" value="RDD"/>
    <property type="match status" value="1"/>
</dbReference>
<dbReference type="OrthoDB" id="9793824at2"/>
<comment type="subcellular location">
    <subcellularLocation>
        <location evidence="1">Cell membrane</location>
        <topology evidence="1">Multi-pass membrane protein</topology>
    </subcellularLocation>
</comment>
<keyword evidence="3" id="KW-0812">Transmembrane</keyword>
<evidence type="ECO:0000256" key="6">
    <source>
        <dbReference type="SAM" id="MobiDB-lite"/>
    </source>
</evidence>
<name>A0A168FIU8_9MICO</name>
<feature type="compositionally biased region" description="Low complexity" evidence="6">
    <location>
        <begin position="1"/>
        <end position="19"/>
    </location>
</feature>
<sequence>MTTVGAEGPPTAAPTGAGPYLVPPWSGPRPASTPPGSRRRPAVDGPFTPERPKASWGVRAIAVLLDSAVVATIVWFATGASVGLATLPLWGGDEDPLPAGTGWWTGGTLLALAVLQAYTGMTPGKRAAGIAVVDAGSGRPIGLAGTILRWLAHFLDAFLMIGYLRAAWHREGRTFADSLLGTVVVRSTRPRPHPWVMWLRRVAPRLTWPSWTTSVAALVVCALAAAACLVTGGGTSTGAAETTSCRSDGPLAATAFVESTTAQRWSSRLGIRRVEEPTTVVVAGWTAHAVLNDDGDSAMGEDTVAALSLRSPDGLNLSSTADGGGAVTGDFPSDGAVYLEASLPEPVGPEVGVETPYDIAGWTAHAVLTSADGTLLADCVVPVPVPAPVLGPW</sequence>
<keyword evidence="5" id="KW-0472">Membrane</keyword>
<dbReference type="PATRIC" id="fig|1300344.3.peg.2360"/>
<evidence type="ECO:0000256" key="2">
    <source>
        <dbReference type="ARBA" id="ARBA00022475"/>
    </source>
</evidence>
<keyword evidence="9" id="KW-1185">Reference proteome</keyword>
<dbReference type="PANTHER" id="PTHR36115">
    <property type="entry name" value="PROLINE-RICH ANTIGEN HOMOLOG-RELATED"/>
    <property type="match status" value="1"/>
</dbReference>
<dbReference type="InterPro" id="IPR051791">
    <property type="entry name" value="Pra-immunoreactive"/>
</dbReference>
<reference evidence="8 9" key="1">
    <citation type="submission" date="2016-01" db="EMBL/GenBank/DDBJ databases">
        <title>Complete genome sequence of a soil Actinobacterium, Isoptericola dokdonensis DS-3.</title>
        <authorList>
            <person name="Kwon S.-K."/>
            <person name="Kim J.F."/>
        </authorList>
    </citation>
    <scope>NUCLEOTIDE SEQUENCE [LARGE SCALE GENOMIC DNA]</scope>
    <source>
        <strain evidence="8 9">DS-3</strain>
    </source>
</reference>
<protein>
    <submittedName>
        <fullName evidence="8">RDD family protein</fullName>
    </submittedName>
</protein>
<dbReference type="STRING" id="1300344.I598_2351"/>
<dbReference type="RefSeq" id="WP_157557221.1">
    <property type="nucleotide sequence ID" value="NZ_CP014209.1"/>
</dbReference>
<evidence type="ECO:0000259" key="7">
    <source>
        <dbReference type="Pfam" id="PF06271"/>
    </source>
</evidence>
<dbReference type="AlphaFoldDB" id="A0A168FIU8"/>
<feature type="domain" description="RDD" evidence="7">
    <location>
        <begin position="54"/>
        <end position="179"/>
    </location>
</feature>
<dbReference type="GO" id="GO:0005886">
    <property type="term" value="C:plasma membrane"/>
    <property type="evidence" value="ECO:0007669"/>
    <property type="project" value="UniProtKB-SubCell"/>
</dbReference>
<dbReference type="InterPro" id="IPR010432">
    <property type="entry name" value="RDD"/>
</dbReference>
<organism evidence="8 9">
    <name type="scientific">Isoptericola dokdonensis DS-3</name>
    <dbReference type="NCBI Taxonomy" id="1300344"/>
    <lineage>
        <taxon>Bacteria</taxon>
        <taxon>Bacillati</taxon>
        <taxon>Actinomycetota</taxon>
        <taxon>Actinomycetes</taxon>
        <taxon>Micrococcales</taxon>
        <taxon>Promicromonosporaceae</taxon>
        <taxon>Isoptericola</taxon>
    </lineage>
</organism>
<accession>A0A168FIU8</accession>
<keyword evidence="2" id="KW-1003">Cell membrane</keyword>
<dbReference type="Proteomes" id="UP000076794">
    <property type="component" value="Chromosome"/>
</dbReference>